<accession>A0A1B1B0D3</accession>
<dbReference type="EMBL" id="CP016279">
    <property type="protein sequence ID" value="ANP52278.1"/>
    <property type="molecule type" value="Genomic_DNA"/>
</dbReference>
<dbReference type="Proteomes" id="UP000092659">
    <property type="component" value="Chromosome"/>
</dbReference>
<gene>
    <name evidence="2" type="ORF">AVL59_24445</name>
</gene>
<evidence type="ECO:0000256" key="1">
    <source>
        <dbReference type="SAM" id="MobiDB-lite"/>
    </source>
</evidence>
<dbReference type="KEGG" id="sgs:AVL59_24445"/>
<evidence type="ECO:0000313" key="2">
    <source>
        <dbReference type="EMBL" id="ANP52278.1"/>
    </source>
</evidence>
<protein>
    <submittedName>
        <fullName evidence="2">Uncharacterized protein</fullName>
    </submittedName>
</protein>
<dbReference type="AlphaFoldDB" id="A0A1B1B0D3"/>
<evidence type="ECO:0000313" key="3">
    <source>
        <dbReference type="Proteomes" id="UP000092659"/>
    </source>
</evidence>
<reference evidence="2 3" key="1">
    <citation type="submission" date="2016-06" db="EMBL/GenBank/DDBJ databases">
        <title>Complete genome sequence of Streptomyces griseochromogenes ATCC 14511, the Blasticidin S producer.</title>
        <authorList>
            <person name="Wu L."/>
        </authorList>
    </citation>
    <scope>NUCLEOTIDE SEQUENCE [LARGE SCALE GENOMIC DNA]</scope>
    <source>
        <strain evidence="2 3">ATCC 14511</strain>
    </source>
</reference>
<feature type="compositionally biased region" description="Basic and acidic residues" evidence="1">
    <location>
        <begin position="52"/>
        <end position="67"/>
    </location>
</feature>
<feature type="compositionally biased region" description="Basic and acidic residues" evidence="1">
    <location>
        <begin position="10"/>
        <end position="22"/>
    </location>
</feature>
<proteinExistence type="predicted"/>
<organism evidence="2 3">
    <name type="scientific">Streptomyces griseochromogenes</name>
    <dbReference type="NCBI Taxonomy" id="68214"/>
    <lineage>
        <taxon>Bacteria</taxon>
        <taxon>Bacillati</taxon>
        <taxon>Actinomycetota</taxon>
        <taxon>Actinomycetes</taxon>
        <taxon>Kitasatosporales</taxon>
        <taxon>Streptomycetaceae</taxon>
        <taxon>Streptomyces</taxon>
    </lineage>
</organism>
<sequence>MCAGHHRRGAERDPGLTDRLGREPGQPAGLGRLDDQFVQPGGEPLGKPAGVGERDGRPMCADQREDPLLGIRPVGRTAAPVLPTGRTRRWPPRA</sequence>
<feature type="region of interest" description="Disordered" evidence="1">
    <location>
        <begin position="1"/>
        <end position="94"/>
    </location>
</feature>
<name>A0A1B1B0D3_9ACTN</name>